<dbReference type="InterPro" id="IPR039421">
    <property type="entry name" value="Type_1_exporter"/>
</dbReference>
<dbReference type="EMBL" id="WIXI01000043">
    <property type="protein sequence ID" value="MQY46910.1"/>
    <property type="molecule type" value="Genomic_DNA"/>
</dbReference>
<dbReference type="RefSeq" id="WP_153354401.1">
    <property type="nucleotide sequence ID" value="NZ_JAYKOO010000002.1"/>
</dbReference>
<keyword evidence="9 11" id="KW-0472">Membrane</keyword>
<evidence type="ECO:0000256" key="3">
    <source>
        <dbReference type="ARBA" id="ARBA00022448"/>
    </source>
</evidence>
<dbReference type="PROSITE" id="PS50929">
    <property type="entry name" value="ABC_TM1F"/>
    <property type="match status" value="1"/>
</dbReference>
<keyword evidence="7" id="KW-0067">ATP-binding</keyword>
<feature type="transmembrane region" description="Helical" evidence="11">
    <location>
        <begin position="21"/>
        <end position="43"/>
    </location>
</feature>
<dbReference type="Pfam" id="PF00005">
    <property type="entry name" value="ABC_tran"/>
    <property type="match status" value="1"/>
</dbReference>
<dbReference type="GO" id="GO:0034040">
    <property type="term" value="F:ATPase-coupled lipid transmembrane transporter activity"/>
    <property type="evidence" value="ECO:0007669"/>
    <property type="project" value="TreeGrafter"/>
</dbReference>
<dbReference type="GO" id="GO:0005524">
    <property type="term" value="F:ATP binding"/>
    <property type="evidence" value="ECO:0007669"/>
    <property type="project" value="UniProtKB-KW"/>
</dbReference>
<feature type="region of interest" description="Disordered" evidence="10">
    <location>
        <begin position="559"/>
        <end position="604"/>
    </location>
</feature>
<dbReference type="GO" id="GO:0140359">
    <property type="term" value="F:ABC-type transporter activity"/>
    <property type="evidence" value="ECO:0007669"/>
    <property type="project" value="InterPro"/>
</dbReference>
<keyword evidence="3" id="KW-0813">Transport</keyword>
<proteinExistence type="inferred from homology"/>
<evidence type="ECO:0000256" key="8">
    <source>
        <dbReference type="ARBA" id="ARBA00022989"/>
    </source>
</evidence>
<feature type="transmembrane region" description="Helical" evidence="11">
    <location>
        <begin position="55"/>
        <end position="76"/>
    </location>
</feature>
<evidence type="ECO:0000259" key="12">
    <source>
        <dbReference type="PROSITE" id="PS50893"/>
    </source>
</evidence>
<dbReference type="FunFam" id="3.40.50.300:FF:001444">
    <property type="entry name" value="ABC transporter ATP-binding protein"/>
    <property type="match status" value="1"/>
</dbReference>
<evidence type="ECO:0000259" key="13">
    <source>
        <dbReference type="PROSITE" id="PS50929"/>
    </source>
</evidence>
<dbReference type="GO" id="GO:0030256">
    <property type="term" value="C:type I protein secretion system complex"/>
    <property type="evidence" value="ECO:0007669"/>
    <property type="project" value="InterPro"/>
</dbReference>
<keyword evidence="4" id="KW-1003">Cell membrane</keyword>
<evidence type="ECO:0000256" key="11">
    <source>
        <dbReference type="SAM" id="Phobius"/>
    </source>
</evidence>
<dbReference type="Gene3D" id="1.20.1560.10">
    <property type="entry name" value="ABC transporter type 1, transmembrane domain"/>
    <property type="match status" value="1"/>
</dbReference>
<dbReference type="SUPFAM" id="SSF52540">
    <property type="entry name" value="P-loop containing nucleoside triphosphate hydrolases"/>
    <property type="match status" value="1"/>
</dbReference>
<protein>
    <submittedName>
        <fullName evidence="14">Type I secretion system permease/ATPase</fullName>
    </submittedName>
</protein>
<dbReference type="InterPro" id="IPR011527">
    <property type="entry name" value="ABC1_TM_dom"/>
</dbReference>
<evidence type="ECO:0000256" key="9">
    <source>
        <dbReference type="ARBA" id="ARBA00023136"/>
    </source>
</evidence>
<dbReference type="InterPro" id="IPR010128">
    <property type="entry name" value="ATPase_T1SS_PrtD-like"/>
</dbReference>
<evidence type="ECO:0000313" key="14">
    <source>
        <dbReference type="EMBL" id="MQY46910.1"/>
    </source>
</evidence>
<dbReference type="PROSITE" id="PS00211">
    <property type="entry name" value="ABC_TRANSPORTER_1"/>
    <property type="match status" value="1"/>
</dbReference>
<dbReference type="GO" id="GO:0016887">
    <property type="term" value="F:ATP hydrolysis activity"/>
    <property type="evidence" value="ECO:0007669"/>
    <property type="project" value="InterPro"/>
</dbReference>
<comment type="subcellular location">
    <subcellularLocation>
        <location evidence="1">Cell membrane</location>
        <topology evidence="1">Multi-pass membrane protein</topology>
    </subcellularLocation>
</comment>
<evidence type="ECO:0000256" key="7">
    <source>
        <dbReference type="ARBA" id="ARBA00022840"/>
    </source>
</evidence>
<dbReference type="AlphaFoldDB" id="A0A6A8AB71"/>
<dbReference type="CDD" id="cd03246">
    <property type="entry name" value="ABCC_Protease_Secretion"/>
    <property type="match status" value="1"/>
</dbReference>
<reference evidence="14 15" key="1">
    <citation type="submission" date="2019-11" db="EMBL/GenBank/DDBJ databases">
        <title>Genome analysis of Rhizobacterium cereale a novel genus and species isolated from maize roots in North Spain.</title>
        <authorList>
            <person name="Menendez E."/>
            <person name="Flores-Felix J.D."/>
            <person name="Ramirez-Bahena M.-H."/>
            <person name="Igual J.M."/>
            <person name="Garcia-Fraile P."/>
            <person name="Peix A."/>
            <person name="Velazquez E."/>
        </authorList>
    </citation>
    <scope>NUCLEOTIDE SEQUENCE [LARGE SCALE GENOMIC DNA]</scope>
    <source>
        <strain evidence="14 15">RZME27</strain>
    </source>
</reference>
<evidence type="ECO:0000313" key="15">
    <source>
        <dbReference type="Proteomes" id="UP000435138"/>
    </source>
</evidence>
<dbReference type="GO" id="GO:0005886">
    <property type="term" value="C:plasma membrane"/>
    <property type="evidence" value="ECO:0007669"/>
    <property type="project" value="UniProtKB-SubCell"/>
</dbReference>
<dbReference type="GO" id="GO:0030253">
    <property type="term" value="P:protein secretion by the type I secretion system"/>
    <property type="evidence" value="ECO:0007669"/>
    <property type="project" value="InterPro"/>
</dbReference>
<evidence type="ECO:0000256" key="5">
    <source>
        <dbReference type="ARBA" id="ARBA00022692"/>
    </source>
</evidence>
<evidence type="ECO:0000256" key="10">
    <source>
        <dbReference type="SAM" id="MobiDB-lite"/>
    </source>
</evidence>
<dbReference type="InterPro" id="IPR003439">
    <property type="entry name" value="ABC_transporter-like_ATP-bd"/>
</dbReference>
<feature type="transmembrane region" description="Helical" evidence="11">
    <location>
        <begin position="136"/>
        <end position="154"/>
    </location>
</feature>
<dbReference type="InterPro" id="IPR027417">
    <property type="entry name" value="P-loop_NTPase"/>
</dbReference>
<dbReference type="Pfam" id="PF00664">
    <property type="entry name" value="ABC_membrane"/>
    <property type="match status" value="1"/>
</dbReference>
<accession>A0A6A8AB71</accession>
<comment type="similarity">
    <text evidence="2">Belongs to the ABC transporter superfamily.</text>
</comment>
<comment type="caution">
    <text evidence="14">The sequence shown here is derived from an EMBL/GenBank/DDBJ whole genome shotgun (WGS) entry which is preliminary data.</text>
</comment>
<keyword evidence="6" id="KW-0547">Nucleotide-binding</keyword>
<feature type="domain" description="ABC transporter" evidence="12">
    <location>
        <begin position="332"/>
        <end position="568"/>
    </location>
</feature>
<dbReference type="Gene3D" id="3.40.50.300">
    <property type="entry name" value="P-loop containing nucleotide triphosphate hydrolases"/>
    <property type="match status" value="1"/>
</dbReference>
<organism evidence="14 15">
    <name type="scientific">Endobacterium cereale</name>
    <dbReference type="NCBI Taxonomy" id="2663029"/>
    <lineage>
        <taxon>Bacteria</taxon>
        <taxon>Pseudomonadati</taxon>
        <taxon>Pseudomonadota</taxon>
        <taxon>Alphaproteobacteria</taxon>
        <taxon>Hyphomicrobiales</taxon>
        <taxon>Rhizobiaceae</taxon>
        <taxon>Endobacterium</taxon>
    </lineage>
</organism>
<evidence type="ECO:0000256" key="6">
    <source>
        <dbReference type="ARBA" id="ARBA00022741"/>
    </source>
</evidence>
<keyword evidence="5 11" id="KW-0812">Transmembrane</keyword>
<evidence type="ECO:0000256" key="2">
    <source>
        <dbReference type="ARBA" id="ARBA00005417"/>
    </source>
</evidence>
<dbReference type="InterPro" id="IPR017871">
    <property type="entry name" value="ABC_transporter-like_CS"/>
</dbReference>
<dbReference type="InterPro" id="IPR036640">
    <property type="entry name" value="ABC1_TM_sf"/>
</dbReference>
<sequence length="604" mass="64601">MASSGSRSTRVASALAQTRKAFYGIAALSAVTNILMLTGPLFMMQVYDRVLTSRSVPTLVALTLLALGIYAFLGVLEMMRSKILLQIGRRLDEELSDPTFASVLTLPLNMAKGDAVSQPLRDLDQIRGFMSGSGPIAICDLPWMPLYILILYIFHPYFGYAAIAGAAFLMALTFCSEFLLRDPTRKLSQLVSARWELVEAGKRNAEPLHAMGMRTAYANRFDEVNRRYVEGQTATSDLTASFSAVSKIFRMALQSAILALGAWLVIQQLASPGAIIASSILTSKALAPIEMVIGQWRSFINARQSRHRLEDVLERFGETRSPMPLPAPKRSLSVVGLAVIPPGSNKPIIHDVSLSLFAGQGLGIIGPSGSGKSTLSRALVGIWPAARGSIRLDGAALNQWDPEALGPSIGYLPQGVDLFDGTIAENISRFSPGADPTMIIEAAKLAGVHDLILSMPDGYDTAIGNHGAILSSGQRQRIGLARALYGKPFLVVLDEPNANLDSEGEVALTRAITAIRAAGSIIIVVAHRPNALQALDHVLVMNGGAMVAFGPRDEVLRKTTRPAEAQADESAQRALPTSASTTALPEAETTDEPEAPKSGKRIAI</sequence>
<dbReference type="NCBIfam" id="TIGR01842">
    <property type="entry name" value="type_I_sec_PrtD"/>
    <property type="match status" value="1"/>
</dbReference>
<dbReference type="SMART" id="SM00382">
    <property type="entry name" value="AAA"/>
    <property type="match status" value="1"/>
</dbReference>
<feature type="transmembrane region" description="Helical" evidence="11">
    <location>
        <begin position="160"/>
        <end position="180"/>
    </location>
</feature>
<gene>
    <name evidence="14" type="ORF">GAO09_12805</name>
</gene>
<dbReference type="PANTHER" id="PTHR24221">
    <property type="entry name" value="ATP-BINDING CASSETTE SUB-FAMILY B"/>
    <property type="match status" value="1"/>
</dbReference>
<feature type="domain" description="ABC transmembrane type-1" evidence="13">
    <location>
        <begin position="24"/>
        <end position="301"/>
    </location>
</feature>
<dbReference type="InterPro" id="IPR003593">
    <property type="entry name" value="AAA+_ATPase"/>
</dbReference>
<dbReference type="SUPFAM" id="SSF90123">
    <property type="entry name" value="ABC transporter transmembrane region"/>
    <property type="match status" value="1"/>
</dbReference>
<evidence type="ECO:0000256" key="4">
    <source>
        <dbReference type="ARBA" id="ARBA00022475"/>
    </source>
</evidence>
<dbReference type="Proteomes" id="UP000435138">
    <property type="component" value="Unassembled WGS sequence"/>
</dbReference>
<dbReference type="PROSITE" id="PS50893">
    <property type="entry name" value="ABC_TRANSPORTER_2"/>
    <property type="match status" value="1"/>
</dbReference>
<name>A0A6A8AB71_9HYPH</name>
<keyword evidence="8 11" id="KW-1133">Transmembrane helix</keyword>
<keyword evidence="15" id="KW-1185">Reference proteome</keyword>
<evidence type="ECO:0000256" key="1">
    <source>
        <dbReference type="ARBA" id="ARBA00004651"/>
    </source>
</evidence>
<dbReference type="PANTHER" id="PTHR24221:SF248">
    <property type="entry name" value="ABC TRANSPORTER TRANSMEMBRANE REGION"/>
    <property type="match status" value="1"/>
</dbReference>